<feature type="binding site" evidence="8">
    <location>
        <position position="593"/>
    </location>
    <ligand>
        <name>Zn(2+)</name>
        <dbReference type="ChEBI" id="CHEBI:29105"/>
        <label>1</label>
    </ligand>
</feature>
<keyword evidence="13" id="KW-1185">Reference proteome</keyword>
<feature type="binding site" evidence="8">
    <location>
        <position position="562"/>
    </location>
    <ligand>
        <name>Zn(2+)</name>
        <dbReference type="ChEBI" id="CHEBI:29105"/>
        <label>2</label>
    </ligand>
</feature>
<dbReference type="GO" id="GO:0043138">
    <property type="term" value="F:3'-5' DNA helicase activity"/>
    <property type="evidence" value="ECO:0007669"/>
    <property type="project" value="TreeGrafter"/>
</dbReference>
<name>A0A553V0U5_9DEIO</name>
<dbReference type="Pfam" id="PF18074">
    <property type="entry name" value="PriA_C"/>
    <property type="match status" value="1"/>
</dbReference>
<dbReference type="PANTHER" id="PTHR30580:SF0">
    <property type="entry name" value="PRIMOSOMAL PROTEIN N"/>
    <property type="match status" value="1"/>
</dbReference>
<dbReference type="GO" id="GO:0006302">
    <property type="term" value="P:double-strand break repair"/>
    <property type="evidence" value="ECO:0007669"/>
    <property type="project" value="InterPro"/>
</dbReference>
<dbReference type="GO" id="GO:1990077">
    <property type="term" value="C:primosome complex"/>
    <property type="evidence" value="ECO:0007669"/>
    <property type="project" value="UniProtKB-UniRule"/>
</dbReference>
<dbReference type="GO" id="GO:0008270">
    <property type="term" value="F:zinc ion binding"/>
    <property type="evidence" value="ECO:0007669"/>
    <property type="project" value="UniProtKB-UniRule"/>
</dbReference>
<keyword evidence="3 8" id="KW-0479">Metal-binding</keyword>
<dbReference type="NCBIfam" id="TIGR00595">
    <property type="entry name" value="priA"/>
    <property type="match status" value="1"/>
</dbReference>
<reference evidence="12 13" key="1">
    <citation type="submission" date="2019-07" db="EMBL/GenBank/DDBJ databases">
        <title>Deinococcus detaillus sp. nov., isolated from humus soil in Antarctica.</title>
        <authorList>
            <person name="Zhang K."/>
        </authorList>
    </citation>
    <scope>NUCLEOTIDE SEQUENCE [LARGE SCALE GENOMIC DNA]</scope>
    <source>
        <strain evidence="12 13">H1</strain>
    </source>
</reference>
<dbReference type="Pfam" id="PF17764">
    <property type="entry name" value="PriA_3primeBD"/>
    <property type="match status" value="1"/>
</dbReference>
<evidence type="ECO:0000256" key="3">
    <source>
        <dbReference type="ARBA" id="ARBA00022723"/>
    </source>
</evidence>
<evidence type="ECO:0000256" key="8">
    <source>
        <dbReference type="HAMAP-Rule" id="MF_00983"/>
    </source>
</evidence>
<keyword evidence="7 8" id="KW-0238">DNA-binding</keyword>
<feature type="binding site" evidence="8">
    <location>
        <position position="556"/>
    </location>
    <ligand>
        <name>Zn(2+)</name>
        <dbReference type="ChEBI" id="CHEBI:29105"/>
        <label>1</label>
    </ligand>
</feature>
<protein>
    <recommendedName>
        <fullName evidence="8">Probable replication restart protein PriA</fullName>
    </recommendedName>
    <alternativeName>
        <fullName evidence="8">Putative ATP-dependent DNA helicase PriA</fullName>
    </alternativeName>
</protein>
<keyword evidence="6 8" id="KW-0067">ATP-binding</keyword>
<gene>
    <name evidence="8 12" type="primary">priA</name>
    <name evidence="12" type="ORF">FNU79_07755</name>
</gene>
<feature type="binding site" evidence="8">
    <location>
        <position position="583"/>
    </location>
    <ligand>
        <name>Zn(2+)</name>
        <dbReference type="ChEBI" id="CHEBI:29105"/>
        <label>2</label>
    </ligand>
</feature>
<keyword evidence="4 8" id="KW-0547">Nucleotide-binding</keyword>
<evidence type="ECO:0000259" key="11">
    <source>
        <dbReference type="Pfam" id="PF18319"/>
    </source>
</evidence>
<keyword evidence="2 8" id="KW-0235">DNA replication</keyword>
<dbReference type="Gene3D" id="3.40.50.300">
    <property type="entry name" value="P-loop containing nucleotide triphosphate hydrolases"/>
    <property type="match status" value="1"/>
</dbReference>
<dbReference type="RefSeq" id="WP_143720310.1">
    <property type="nucleotide sequence ID" value="NZ_VKDB01000006.1"/>
</dbReference>
<feature type="binding site" evidence="8">
    <location>
        <position position="565"/>
    </location>
    <ligand>
        <name>Zn(2+)</name>
        <dbReference type="ChEBI" id="CHEBI:29105"/>
        <label>2</label>
    </ligand>
</feature>
<dbReference type="OrthoDB" id="9759544at2"/>
<dbReference type="GO" id="GO:0005524">
    <property type="term" value="F:ATP binding"/>
    <property type="evidence" value="ECO:0007669"/>
    <property type="project" value="UniProtKB-UniRule"/>
</dbReference>
<feature type="binding site" evidence="8">
    <location>
        <position position="580"/>
    </location>
    <ligand>
        <name>Zn(2+)</name>
        <dbReference type="ChEBI" id="CHEBI:29105"/>
        <label>2</label>
    </ligand>
</feature>
<comment type="cofactor">
    <cofactor evidence="8">
        <name>Zn(2+)</name>
        <dbReference type="ChEBI" id="CHEBI:29105"/>
    </cofactor>
    <text evidence="8">Binds 2 zinc ions per subunit.</text>
</comment>
<comment type="caution">
    <text evidence="8">As this protein does not have any detectable helicase domains, it probably does not have helicase activity.</text>
</comment>
<dbReference type="Pfam" id="PF18319">
    <property type="entry name" value="Zn_ribbon_PriA"/>
    <property type="match status" value="1"/>
</dbReference>
<dbReference type="InterPro" id="IPR040498">
    <property type="entry name" value="PriA_CRR"/>
</dbReference>
<comment type="function">
    <text evidence="8">Initiates the restart of stalled replication forks, which reloads the replicative helicase on sites other than the origin of replication. Recognizes and binds to abandoned replication forks and remodels them to uncover a helicase loading site. Promotes assembly of the primosome at these replication forks.</text>
</comment>
<keyword evidence="1 8" id="KW-0639">Primosome</keyword>
<dbReference type="SUPFAM" id="SSF52540">
    <property type="entry name" value="P-loop containing nucleoside triphosphate hydrolases"/>
    <property type="match status" value="1"/>
</dbReference>
<feature type="domain" description="PriA DNA helicase Cys-rich region (CRR)" evidence="11">
    <location>
        <begin position="562"/>
        <end position="587"/>
    </location>
</feature>
<evidence type="ECO:0000259" key="10">
    <source>
        <dbReference type="Pfam" id="PF18074"/>
    </source>
</evidence>
<dbReference type="PANTHER" id="PTHR30580">
    <property type="entry name" value="PRIMOSOMAL PROTEIN N"/>
    <property type="match status" value="1"/>
</dbReference>
<dbReference type="EMBL" id="VKDB01000006">
    <property type="protein sequence ID" value="TSA86078.1"/>
    <property type="molecule type" value="Genomic_DNA"/>
</dbReference>
<dbReference type="GO" id="GO:0003677">
    <property type="term" value="F:DNA binding"/>
    <property type="evidence" value="ECO:0007669"/>
    <property type="project" value="UniProtKB-UniRule"/>
</dbReference>
<dbReference type="GO" id="GO:0006270">
    <property type="term" value="P:DNA replication initiation"/>
    <property type="evidence" value="ECO:0007669"/>
    <property type="project" value="TreeGrafter"/>
</dbReference>
<dbReference type="HAMAP" id="MF_00983">
    <property type="entry name" value="PriA"/>
    <property type="match status" value="1"/>
</dbReference>
<feature type="domain" description="Primosomal protein N' 3' DNA-binding" evidence="9">
    <location>
        <begin position="21"/>
        <end position="97"/>
    </location>
</feature>
<keyword evidence="5 8" id="KW-0862">Zinc</keyword>
<dbReference type="InterPro" id="IPR027417">
    <property type="entry name" value="P-loop_NTPase"/>
</dbReference>
<feature type="domain" description="Primosomal protein N C-terminal" evidence="10">
    <location>
        <begin position="741"/>
        <end position="829"/>
    </location>
</feature>
<comment type="caution">
    <text evidence="12">The sequence shown here is derived from an EMBL/GenBank/DDBJ whole genome shotgun (WGS) entry which is preliminary data.</text>
</comment>
<comment type="similarity">
    <text evidence="8">Belongs to the helicase family. PriA subfamily.</text>
</comment>
<evidence type="ECO:0000256" key="2">
    <source>
        <dbReference type="ARBA" id="ARBA00022705"/>
    </source>
</evidence>
<evidence type="ECO:0000259" key="9">
    <source>
        <dbReference type="Pfam" id="PF17764"/>
    </source>
</evidence>
<organism evidence="12 13">
    <name type="scientific">Deinococcus detaillensis</name>
    <dbReference type="NCBI Taxonomy" id="2592048"/>
    <lineage>
        <taxon>Bacteria</taxon>
        <taxon>Thermotogati</taxon>
        <taxon>Deinococcota</taxon>
        <taxon>Deinococci</taxon>
        <taxon>Deinococcales</taxon>
        <taxon>Deinococcaceae</taxon>
        <taxon>Deinococcus</taxon>
    </lineage>
</organism>
<evidence type="ECO:0000313" key="12">
    <source>
        <dbReference type="EMBL" id="TSA86078.1"/>
    </source>
</evidence>
<evidence type="ECO:0000256" key="7">
    <source>
        <dbReference type="ARBA" id="ARBA00023125"/>
    </source>
</evidence>
<dbReference type="Proteomes" id="UP000316092">
    <property type="component" value="Unassembled WGS sequence"/>
</dbReference>
<feature type="binding site" evidence="8">
    <location>
        <position position="596"/>
    </location>
    <ligand>
        <name>Zn(2+)</name>
        <dbReference type="ChEBI" id="CHEBI:29105"/>
        <label>1</label>
    </ligand>
</feature>
<evidence type="ECO:0000256" key="6">
    <source>
        <dbReference type="ARBA" id="ARBA00022840"/>
    </source>
</evidence>
<dbReference type="GO" id="GO:0006310">
    <property type="term" value="P:DNA recombination"/>
    <property type="evidence" value="ECO:0007669"/>
    <property type="project" value="InterPro"/>
</dbReference>
<evidence type="ECO:0000313" key="13">
    <source>
        <dbReference type="Proteomes" id="UP000316092"/>
    </source>
</evidence>
<dbReference type="InterPro" id="IPR005259">
    <property type="entry name" value="PriA"/>
</dbReference>
<evidence type="ECO:0000256" key="4">
    <source>
        <dbReference type="ARBA" id="ARBA00022741"/>
    </source>
</evidence>
<feature type="binding site" evidence="8">
    <location>
        <position position="553"/>
    </location>
    <ligand>
        <name>Zn(2+)</name>
        <dbReference type="ChEBI" id="CHEBI:29105"/>
        <label>1</label>
    </ligand>
</feature>
<sequence length="835" mass="89786">MSAALLASPVATSPTAAVWSVALPLPLPAYDFAALHGPQALPLGRRVLVPWRGDLALGVVVGGGAGSGHKLREVAGVLDEAAWVGKGFLEGVASLSALSRVPTGLLLSDLLGVGLTPRYRHRVRAVQDADLSVFGLHTPTPDWTDASTFPATLLDAVREQGLLEEDFTLLPRMTGVYRARPWAQVPAEQRVQTAWQALASSPIALTARQQKAWEWLREHGPVSGLSEWGRRAGVGSSVVMAVLQRGWAEPVQLDAQPPHAWEVLRAAGQFETQSAWAQAAGMSGSQIAGVLARRWADSVEVPAPPPALPLPAAAPRPVPDDLPEELVWRLHGGRDRERFVRLAARIRRRLELGRGVLVLAPEAATLRRAWEALSGLAEETGTQAALFSGVLSEVQREHTWQLIQSGAARLVIGSALALPAPIADLALVVVLEEGSDAYKLLSGSGVFVPDLAARMARALQTPLAYVGTVPAVESVPHAGVVLDAPRSRLHIVDYANPAAQPEMGPLSGVQLRSSGAGYPISHDLAKVLRQVAERGRQAVLLAPRRGYSALIRCPACEHTPQCRNCDIPLRLHQHTRQLTCHQCGYAQGIPERCDVCGEMMWSAKGPGTEWIAAEAGTLLPGCPVYRFDKDHQDNLTPLMNGESGVVVGTQALLSQEALPNLALIGITLADTWLNLSDFRASERYHRLLRQLISWHPERAPLLLVQTFQAEHPALRSVVDGLDALSFPSSEYELRRALHYPPHATLAQVLITARDQSRASAGADEVAQALFAAGATSAEVLGPAPSPVTRVRGLYPYHLMLRVRDEARLSALLEALNRSFKARVRVDVTPRGGLGV</sequence>
<dbReference type="InterPro" id="IPR041222">
    <property type="entry name" value="PriA_3primeBD"/>
</dbReference>
<proteinExistence type="inferred from homology"/>
<evidence type="ECO:0000256" key="5">
    <source>
        <dbReference type="ARBA" id="ARBA00022833"/>
    </source>
</evidence>
<dbReference type="AlphaFoldDB" id="A0A553V0U5"/>
<evidence type="ECO:0000256" key="1">
    <source>
        <dbReference type="ARBA" id="ARBA00022515"/>
    </source>
</evidence>
<accession>A0A553V0U5</accession>
<dbReference type="GO" id="GO:0006269">
    <property type="term" value="P:DNA replication, synthesis of primer"/>
    <property type="evidence" value="ECO:0007669"/>
    <property type="project" value="UniProtKB-KW"/>
</dbReference>
<comment type="subunit">
    <text evidence="8">Component of the replication restart primosome.</text>
</comment>
<dbReference type="InterPro" id="IPR041236">
    <property type="entry name" value="PriA_C"/>
</dbReference>